<evidence type="ECO:0000256" key="7">
    <source>
        <dbReference type="ARBA" id="ARBA00023918"/>
    </source>
</evidence>
<reference evidence="15" key="3">
    <citation type="submission" date="2021-02" db="UniProtKB">
        <authorList>
            <consortium name="EnsemblMetazoa"/>
        </authorList>
    </citation>
    <scope>IDENTIFICATION</scope>
    <source>
        <strain evidence="15">USDA</strain>
    </source>
</reference>
<evidence type="ECO:0000256" key="6">
    <source>
        <dbReference type="ARBA" id="ARBA00022679"/>
    </source>
</evidence>
<comment type="similarity">
    <text evidence="2 11">Belongs to the PNP/MTAP phosphorylase family.</text>
</comment>
<keyword evidence="6 11" id="KW-0808">Transferase</keyword>
<feature type="binding site" evidence="12">
    <location>
        <position position="272"/>
    </location>
    <ligand>
        <name>a purine D-ribonucleoside</name>
        <dbReference type="ChEBI" id="CHEBI:142355"/>
    </ligand>
</feature>
<dbReference type="NCBIfam" id="NF006054">
    <property type="entry name" value="PRK08202.1"/>
    <property type="match status" value="1"/>
</dbReference>
<comment type="pathway">
    <text evidence="1 11">Purine metabolism; purine nucleoside salvage.</text>
</comment>
<dbReference type="OMA" id="EGVYAQF"/>
<dbReference type="eggNOG" id="KOG3984">
    <property type="taxonomic scope" value="Eukaryota"/>
</dbReference>
<comment type="catalytic activity">
    <reaction evidence="10">
        <text>guanosine + phosphate = alpha-D-ribose 1-phosphate + guanine</text>
        <dbReference type="Rhea" id="RHEA:13233"/>
        <dbReference type="ChEBI" id="CHEBI:16235"/>
        <dbReference type="ChEBI" id="CHEBI:16750"/>
        <dbReference type="ChEBI" id="CHEBI:43474"/>
        <dbReference type="ChEBI" id="CHEBI:57720"/>
        <dbReference type="EC" id="2.4.2.1"/>
    </reaction>
</comment>
<dbReference type="GO" id="GO:0005737">
    <property type="term" value="C:cytoplasm"/>
    <property type="evidence" value="ECO:0007669"/>
    <property type="project" value="TreeGrafter"/>
</dbReference>
<feature type="binding site" evidence="12">
    <location>
        <position position="249"/>
    </location>
    <ligand>
        <name>phosphate</name>
        <dbReference type="ChEBI" id="CHEBI:43474"/>
    </ligand>
</feature>
<dbReference type="EMBL" id="DS235303">
    <property type="protein sequence ID" value="EEB14498.1"/>
    <property type="molecule type" value="Genomic_DNA"/>
</dbReference>
<accession>E0VM92</accession>
<organism>
    <name type="scientific">Pediculus humanus subsp. corporis</name>
    <name type="common">Body louse</name>
    <dbReference type="NCBI Taxonomy" id="121224"/>
    <lineage>
        <taxon>Eukaryota</taxon>
        <taxon>Metazoa</taxon>
        <taxon>Ecdysozoa</taxon>
        <taxon>Arthropoda</taxon>
        <taxon>Hexapoda</taxon>
        <taxon>Insecta</taxon>
        <taxon>Pterygota</taxon>
        <taxon>Neoptera</taxon>
        <taxon>Paraneoptera</taxon>
        <taxon>Psocodea</taxon>
        <taxon>Troctomorpha</taxon>
        <taxon>Phthiraptera</taxon>
        <taxon>Anoplura</taxon>
        <taxon>Pediculidae</taxon>
        <taxon>Pediculus</taxon>
    </lineage>
</organism>
<dbReference type="PIRSF" id="PIRSF000477">
    <property type="entry name" value="PurNPase"/>
    <property type="match status" value="1"/>
</dbReference>
<dbReference type="CTD" id="8239183"/>
<feature type="binding site" evidence="12">
    <location>
        <position position="93"/>
    </location>
    <ligand>
        <name>phosphate</name>
        <dbReference type="ChEBI" id="CHEBI:43474"/>
    </ligand>
</feature>
<dbReference type="InterPro" id="IPR000845">
    <property type="entry name" value="Nucleoside_phosphorylase_d"/>
</dbReference>
<dbReference type="CDD" id="cd09009">
    <property type="entry name" value="PNP-EcPNPII_like"/>
    <property type="match status" value="1"/>
</dbReference>
<dbReference type="GeneID" id="8239183"/>
<comment type="function">
    <text evidence="11">The purine nucleoside phosphorylases catalyze the phosphorolytic breakdown of the N-glycosidic bond in the beta-(deoxy)ribonucleoside molecules, with the formation of the corresponding free purine bases and pentose-1-phosphate.</text>
</comment>
<evidence type="ECO:0000256" key="4">
    <source>
        <dbReference type="ARBA" id="ARBA00013834"/>
    </source>
</evidence>
<evidence type="ECO:0000313" key="16">
    <source>
        <dbReference type="Proteomes" id="UP000009046"/>
    </source>
</evidence>
<dbReference type="FunFam" id="3.40.50.1580:FF:000004">
    <property type="entry name" value="Purine nucleoside phosphorylase"/>
    <property type="match status" value="1"/>
</dbReference>
<dbReference type="InParanoid" id="E0VM92"/>
<evidence type="ECO:0000256" key="2">
    <source>
        <dbReference type="ARBA" id="ARBA00006751"/>
    </source>
</evidence>
<dbReference type="UniPathway" id="UPA00606"/>
<dbReference type="KEGG" id="phu:Phum_PHUM305900"/>
<dbReference type="PANTHER" id="PTHR11904:SF9">
    <property type="entry name" value="PURINE NUCLEOSIDE PHOSPHORYLASE-RELATED"/>
    <property type="match status" value="1"/>
</dbReference>
<dbReference type="EMBL" id="AAZO01003554">
    <property type="status" value="NOT_ANNOTATED_CDS"/>
    <property type="molecule type" value="Genomic_DNA"/>
</dbReference>
<reference evidence="14" key="2">
    <citation type="submission" date="2007-04" db="EMBL/GenBank/DDBJ databases">
        <title>The genome of the human body louse.</title>
        <authorList>
            <consortium name="The Human Body Louse Genome Consortium"/>
            <person name="Kirkness E."/>
            <person name="Walenz B."/>
            <person name="Hass B."/>
            <person name="Bruggner R."/>
            <person name="Strausberg R."/>
        </authorList>
    </citation>
    <scope>NUCLEOTIDE SEQUENCE</scope>
    <source>
        <strain evidence="14">USDA</strain>
    </source>
</reference>
<evidence type="ECO:0000313" key="15">
    <source>
        <dbReference type="EnsemblMetazoa" id="PHUM305900-PA"/>
    </source>
</evidence>
<dbReference type="NCBIfam" id="TIGR01700">
    <property type="entry name" value="PNPH"/>
    <property type="match status" value="1"/>
</dbReference>
<dbReference type="RefSeq" id="XP_002427236.1">
    <property type="nucleotide sequence ID" value="XM_002427191.1"/>
</dbReference>
<reference evidence="14" key="1">
    <citation type="submission" date="2007-04" db="EMBL/GenBank/DDBJ databases">
        <title>Annotation of Pediculus humanus corporis strain USDA.</title>
        <authorList>
            <person name="Kirkness E."/>
            <person name="Hannick L."/>
            <person name="Hass B."/>
            <person name="Bruggner R."/>
            <person name="Lawson D."/>
            <person name="Bidwell S."/>
            <person name="Joardar V."/>
            <person name="Caler E."/>
            <person name="Walenz B."/>
            <person name="Inman J."/>
            <person name="Schobel S."/>
            <person name="Galinsky K."/>
            <person name="Amedeo P."/>
            <person name="Strausberg R."/>
        </authorList>
    </citation>
    <scope>NUCLEOTIDE SEQUENCE</scope>
    <source>
        <strain evidence="14">USDA</strain>
    </source>
</reference>
<evidence type="ECO:0000256" key="11">
    <source>
        <dbReference type="PIRNR" id="PIRNR000477"/>
    </source>
</evidence>
<dbReference type="InterPro" id="IPR035994">
    <property type="entry name" value="Nucleoside_phosphorylase_sf"/>
</dbReference>
<evidence type="ECO:0000256" key="12">
    <source>
        <dbReference type="PIRSR" id="PIRSR000477-2"/>
    </source>
</evidence>
<comment type="catalytic activity">
    <reaction evidence="7">
        <text>inosine + phosphate = alpha-D-ribose 1-phosphate + hypoxanthine</text>
        <dbReference type="Rhea" id="RHEA:27646"/>
        <dbReference type="ChEBI" id="CHEBI:17368"/>
        <dbReference type="ChEBI" id="CHEBI:17596"/>
        <dbReference type="ChEBI" id="CHEBI:43474"/>
        <dbReference type="ChEBI" id="CHEBI:57720"/>
        <dbReference type="EC" id="2.4.2.1"/>
    </reaction>
</comment>
<feature type="binding site" evidence="12">
    <location>
        <position position="145"/>
    </location>
    <ligand>
        <name>phosphate</name>
        <dbReference type="ChEBI" id="CHEBI:43474"/>
    </ligand>
</feature>
<dbReference type="STRING" id="121224.E0VM92"/>
<evidence type="ECO:0000256" key="9">
    <source>
        <dbReference type="ARBA" id="ARBA00023950"/>
    </source>
</evidence>
<dbReference type="OrthoDB" id="10261782at2759"/>
<dbReference type="InterPro" id="IPR011270">
    <property type="entry name" value="Pur_Nuc_Pase_Ino/Guo-sp"/>
</dbReference>
<keyword evidence="5 11" id="KW-0328">Glycosyltransferase</keyword>
<feature type="binding site" evidence="12">
    <location>
        <begin position="113"/>
        <end position="115"/>
    </location>
    <ligand>
        <name>phosphate</name>
        <dbReference type="ChEBI" id="CHEBI:43474"/>
    </ligand>
</feature>
<dbReference type="GO" id="GO:0004731">
    <property type="term" value="F:purine-nucleoside phosphorylase activity"/>
    <property type="evidence" value="ECO:0007669"/>
    <property type="project" value="UniProtKB-EC"/>
</dbReference>
<evidence type="ECO:0000256" key="1">
    <source>
        <dbReference type="ARBA" id="ARBA00005058"/>
    </source>
</evidence>
<feature type="domain" description="Nucleoside phosphorylase" evidence="13">
    <location>
        <begin position="55"/>
        <end position="308"/>
    </location>
</feature>
<evidence type="ECO:0000256" key="3">
    <source>
        <dbReference type="ARBA" id="ARBA00011886"/>
    </source>
</evidence>
<dbReference type="VEuPathDB" id="VectorBase:PHUM305900"/>
<protein>
    <recommendedName>
        <fullName evidence="4 11">Purine nucleoside phosphorylase</fullName>
        <ecNumber evidence="3 11">2.4.2.1</ecNumber>
    </recommendedName>
    <alternativeName>
        <fullName evidence="11">Inosine-guanosine phosphorylase</fullName>
    </alternativeName>
</protein>
<feature type="binding site" evidence="12">
    <location>
        <position position="230"/>
    </location>
    <ligand>
        <name>a purine D-ribonucleoside</name>
        <dbReference type="ChEBI" id="CHEBI:142355"/>
    </ligand>
</feature>
<dbReference type="FunCoup" id="E0VM92">
    <property type="interactions" value="200"/>
</dbReference>
<comment type="catalytic activity">
    <reaction evidence="9">
        <text>2'-deoxyinosine + phosphate = 2-deoxy-alpha-D-ribose 1-phosphate + hypoxanthine</text>
        <dbReference type="Rhea" id="RHEA:27750"/>
        <dbReference type="ChEBI" id="CHEBI:17368"/>
        <dbReference type="ChEBI" id="CHEBI:28997"/>
        <dbReference type="ChEBI" id="CHEBI:43474"/>
        <dbReference type="ChEBI" id="CHEBI:57259"/>
        <dbReference type="EC" id="2.4.2.1"/>
    </reaction>
</comment>
<comment type="catalytic activity">
    <reaction evidence="8">
        <text>2'-deoxyguanosine + phosphate = 2-deoxy-alpha-D-ribose 1-phosphate + guanine</text>
        <dbReference type="Rhea" id="RHEA:27738"/>
        <dbReference type="ChEBI" id="CHEBI:16235"/>
        <dbReference type="ChEBI" id="CHEBI:17172"/>
        <dbReference type="ChEBI" id="CHEBI:43474"/>
        <dbReference type="ChEBI" id="CHEBI:57259"/>
        <dbReference type="EC" id="2.4.2.1"/>
    </reaction>
</comment>
<dbReference type="HOGENOM" id="CLU_054456_1_2_1"/>
<evidence type="ECO:0000256" key="10">
    <source>
        <dbReference type="ARBA" id="ARBA00023970"/>
    </source>
</evidence>
<dbReference type="Pfam" id="PF01048">
    <property type="entry name" value="PNP_UDP_1"/>
    <property type="match status" value="1"/>
</dbReference>
<sequence>MKHAGSENMESKINVPLEKMKYHSQFGELDSNFYSYEAIQSIADFLLKRVKSRPKIGIICGSGLGPLGDMLKEAQYFHYEDIPHFPVSTVKGHAGRLVFGKLDSIDVMCLQGRFHCYEGYPLWKCAMPVRLMKLIGISHLIVTNAAGGLNSDYKIGDVMIIKDHINIMGFAGNSALNGPNDERFGPRFPAINKAYDPKIRAYAKEIAAKLKISNTVHEGIYACLGGPNYETIAECRMLRKNGVDAVGMSTIPEVITAKHCGMTVFAFSLITNVCILDYEDEEEANHEEVVEIAKRKESVLISFVSHIIHTINDKFLVR</sequence>
<evidence type="ECO:0000259" key="13">
    <source>
        <dbReference type="Pfam" id="PF01048"/>
    </source>
</evidence>
<dbReference type="NCBIfam" id="TIGR01697">
    <property type="entry name" value="PNPH-PUNA-XAPA"/>
    <property type="match status" value="1"/>
</dbReference>
<gene>
    <name evidence="15" type="primary">8239183</name>
    <name evidence="14" type="ORF">Phum_PHUM305900</name>
</gene>
<dbReference type="InterPro" id="IPR011268">
    <property type="entry name" value="Purine_phosphorylase"/>
</dbReference>
<feature type="binding site" evidence="12">
    <location>
        <position position="62"/>
    </location>
    <ligand>
        <name>phosphate</name>
        <dbReference type="ChEBI" id="CHEBI:43474"/>
    </ligand>
</feature>
<evidence type="ECO:0000256" key="8">
    <source>
        <dbReference type="ARBA" id="ARBA00023929"/>
    </source>
</evidence>
<dbReference type="EC" id="2.4.2.1" evidence="3 11"/>
<name>E0VM92_PEDHC</name>
<dbReference type="Gene3D" id="3.40.50.1580">
    <property type="entry name" value="Nucleoside phosphorylase domain"/>
    <property type="match status" value="1"/>
</dbReference>
<dbReference type="AlphaFoldDB" id="E0VM92"/>
<proteinExistence type="inferred from homology"/>
<evidence type="ECO:0000313" key="14">
    <source>
        <dbReference type="EMBL" id="EEB14498.1"/>
    </source>
</evidence>
<dbReference type="EnsemblMetazoa" id="PHUM305900-RA">
    <property type="protein sequence ID" value="PHUM305900-PA"/>
    <property type="gene ID" value="PHUM305900"/>
</dbReference>
<dbReference type="Proteomes" id="UP000009046">
    <property type="component" value="Unassembled WGS sequence"/>
</dbReference>
<dbReference type="GO" id="GO:0009116">
    <property type="term" value="P:nucleoside metabolic process"/>
    <property type="evidence" value="ECO:0007669"/>
    <property type="project" value="InterPro"/>
</dbReference>
<dbReference type="PANTHER" id="PTHR11904">
    <property type="entry name" value="METHYLTHIOADENOSINE/PURINE NUCLEOSIDE PHOSPHORYLASE"/>
    <property type="match status" value="1"/>
</dbReference>
<keyword evidence="16" id="KW-1185">Reference proteome</keyword>
<dbReference type="SUPFAM" id="SSF53167">
    <property type="entry name" value="Purine and uridine phosphorylases"/>
    <property type="match status" value="1"/>
</dbReference>
<evidence type="ECO:0000256" key="5">
    <source>
        <dbReference type="ARBA" id="ARBA00022676"/>
    </source>
</evidence>